<evidence type="ECO:0000256" key="7">
    <source>
        <dbReference type="ARBA" id="ARBA00023136"/>
    </source>
</evidence>
<keyword evidence="5 8" id="KW-0812">Transmembrane</keyword>
<feature type="transmembrane region" description="Helical" evidence="8">
    <location>
        <begin position="37"/>
        <end position="59"/>
    </location>
</feature>
<dbReference type="AlphaFoldDB" id="A0AA38VQB0"/>
<sequence>MATVLTGLAFGASLVASGVYQPSVILGQLDLSNWHMIQAFLTATAASGVIVTISQSLNYATVKPRSCSPIGFFSHYDGNIVGGLLLGQGLALAGACPGTVLAQVAVGIKSGYYALAGAAAGGIVYAGFVKPYLAGKKKGPAPKGEKLAIHEVLGVSRTAGFLGLEVVLLSVVGASAALTTLGPEAKINPILGGLLIGGVTQGISLLSRGSLVGVSTCFEEVGESFWSLVKGQRLPGCNSILFSAAVVAGSWLTAYLVPELAEVVGVEVAPARAALGGALMVMGSRIAGGCTSGHGVSGMSLLSVSSAITIGVAIAWGVVAVKFLL</sequence>
<keyword evidence="10" id="KW-1185">Reference proteome</keyword>
<dbReference type="PANTHER" id="PTHR30574:SF1">
    <property type="entry name" value="SULPHUR TRANSPORT DOMAIN-CONTAINING PROTEIN"/>
    <property type="match status" value="1"/>
</dbReference>
<comment type="subcellular location">
    <subcellularLocation>
        <location evidence="1">Cell inner membrane</location>
        <topology evidence="1">Multi-pass membrane protein</topology>
    </subcellularLocation>
</comment>
<dbReference type="PANTHER" id="PTHR30574">
    <property type="entry name" value="INNER MEMBRANE PROTEIN YEDE"/>
    <property type="match status" value="1"/>
</dbReference>
<gene>
    <name evidence="9" type="ORF">NKR19_g6313</name>
</gene>
<dbReference type="Proteomes" id="UP001174691">
    <property type="component" value="Unassembled WGS sequence"/>
</dbReference>
<protein>
    <submittedName>
        <fullName evidence="9">YeeE/YedE family protein</fullName>
    </submittedName>
</protein>
<feature type="transmembrane region" description="Helical" evidence="8">
    <location>
        <begin position="80"/>
        <end position="106"/>
    </location>
</feature>
<reference evidence="9" key="1">
    <citation type="submission" date="2022-07" db="EMBL/GenBank/DDBJ databases">
        <title>Fungi with potential for degradation of polypropylene.</title>
        <authorList>
            <person name="Gostincar C."/>
        </authorList>
    </citation>
    <scope>NUCLEOTIDE SEQUENCE</scope>
    <source>
        <strain evidence="9">EXF-13287</strain>
    </source>
</reference>
<name>A0AA38VQB0_9PEZI</name>
<keyword evidence="4" id="KW-0997">Cell inner membrane</keyword>
<keyword evidence="6 8" id="KW-1133">Transmembrane helix</keyword>
<keyword evidence="2" id="KW-0813">Transport</keyword>
<evidence type="ECO:0000256" key="6">
    <source>
        <dbReference type="ARBA" id="ARBA00022989"/>
    </source>
</evidence>
<dbReference type="EMBL" id="JANBVN010000096">
    <property type="protein sequence ID" value="KAJ9144793.1"/>
    <property type="molecule type" value="Genomic_DNA"/>
</dbReference>
<feature type="transmembrane region" description="Helical" evidence="8">
    <location>
        <begin position="300"/>
        <end position="324"/>
    </location>
</feature>
<dbReference type="InterPro" id="IPR007272">
    <property type="entry name" value="Sulf_transp_TsuA/YedE"/>
</dbReference>
<accession>A0AA38VQB0</accession>
<dbReference type="GO" id="GO:0005886">
    <property type="term" value="C:plasma membrane"/>
    <property type="evidence" value="ECO:0007669"/>
    <property type="project" value="UniProtKB-SubCell"/>
</dbReference>
<evidence type="ECO:0000256" key="8">
    <source>
        <dbReference type="SAM" id="Phobius"/>
    </source>
</evidence>
<keyword evidence="3" id="KW-1003">Cell membrane</keyword>
<feature type="transmembrane region" description="Helical" evidence="8">
    <location>
        <begin position="240"/>
        <end position="257"/>
    </location>
</feature>
<organism evidence="9 10">
    <name type="scientific">Coniochaeta hoffmannii</name>
    <dbReference type="NCBI Taxonomy" id="91930"/>
    <lineage>
        <taxon>Eukaryota</taxon>
        <taxon>Fungi</taxon>
        <taxon>Dikarya</taxon>
        <taxon>Ascomycota</taxon>
        <taxon>Pezizomycotina</taxon>
        <taxon>Sordariomycetes</taxon>
        <taxon>Sordariomycetidae</taxon>
        <taxon>Coniochaetales</taxon>
        <taxon>Coniochaetaceae</taxon>
        <taxon>Coniochaeta</taxon>
    </lineage>
</organism>
<evidence type="ECO:0000256" key="1">
    <source>
        <dbReference type="ARBA" id="ARBA00004429"/>
    </source>
</evidence>
<evidence type="ECO:0000256" key="4">
    <source>
        <dbReference type="ARBA" id="ARBA00022519"/>
    </source>
</evidence>
<evidence type="ECO:0000313" key="10">
    <source>
        <dbReference type="Proteomes" id="UP001174691"/>
    </source>
</evidence>
<feature type="transmembrane region" description="Helical" evidence="8">
    <location>
        <begin position="112"/>
        <end position="133"/>
    </location>
</feature>
<evidence type="ECO:0000313" key="9">
    <source>
        <dbReference type="EMBL" id="KAJ9144793.1"/>
    </source>
</evidence>
<dbReference type="Pfam" id="PF04143">
    <property type="entry name" value="Sulf_transp"/>
    <property type="match status" value="1"/>
</dbReference>
<proteinExistence type="predicted"/>
<evidence type="ECO:0000256" key="2">
    <source>
        <dbReference type="ARBA" id="ARBA00022448"/>
    </source>
</evidence>
<keyword evidence="7 8" id="KW-0472">Membrane</keyword>
<evidence type="ECO:0000256" key="5">
    <source>
        <dbReference type="ARBA" id="ARBA00022692"/>
    </source>
</evidence>
<evidence type="ECO:0000256" key="3">
    <source>
        <dbReference type="ARBA" id="ARBA00022475"/>
    </source>
</evidence>
<comment type="caution">
    <text evidence="9">The sequence shown here is derived from an EMBL/GenBank/DDBJ whole genome shotgun (WGS) entry which is preliminary data.</text>
</comment>